<dbReference type="InterPro" id="IPR036116">
    <property type="entry name" value="FN3_sf"/>
</dbReference>
<reference evidence="1 2" key="1">
    <citation type="submission" date="2018-03" db="EMBL/GenBank/DDBJ databases">
        <title>Genomic Encyclopedia of Archaeal and Bacterial Type Strains, Phase II (KMG-II): from individual species to whole genera.</title>
        <authorList>
            <person name="Goeker M."/>
        </authorList>
    </citation>
    <scope>NUCLEOTIDE SEQUENCE [LARGE SCALE GENOMIC DNA]</scope>
    <source>
        <strain evidence="1 2">DSM 100346</strain>
    </source>
</reference>
<dbReference type="Gene3D" id="2.60.40.10">
    <property type="entry name" value="Immunoglobulins"/>
    <property type="match status" value="2"/>
</dbReference>
<accession>A0A316AMA7</accession>
<evidence type="ECO:0000313" key="2">
    <source>
        <dbReference type="Proteomes" id="UP000245880"/>
    </source>
</evidence>
<dbReference type="AlphaFoldDB" id="A0A316AMA7"/>
<dbReference type="RefSeq" id="WP_109674542.1">
    <property type="nucleotide sequence ID" value="NZ_QGDT01000005.1"/>
</dbReference>
<proteinExistence type="predicted"/>
<dbReference type="OrthoDB" id="9794572at2"/>
<evidence type="ECO:0000313" key="1">
    <source>
        <dbReference type="EMBL" id="PWJ57930.1"/>
    </source>
</evidence>
<dbReference type="CDD" id="cd08994">
    <property type="entry name" value="GH43_62_32_68_117_130-like"/>
    <property type="match status" value="1"/>
</dbReference>
<dbReference type="SUPFAM" id="SSF75005">
    <property type="entry name" value="Arabinanase/levansucrase/invertase"/>
    <property type="match status" value="1"/>
</dbReference>
<dbReference type="SUPFAM" id="SSF49265">
    <property type="entry name" value="Fibronectin type III"/>
    <property type="match status" value="1"/>
</dbReference>
<dbReference type="Gene3D" id="2.115.10.20">
    <property type="entry name" value="Glycosyl hydrolase domain, family 43"/>
    <property type="match status" value="1"/>
</dbReference>
<keyword evidence="2" id="KW-1185">Reference proteome</keyword>
<dbReference type="InterPro" id="IPR023296">
    <property type="entry name" value="Glyco_hydro_beta-prop_sf"/>
</dbReference>
<protein>
    <recommendedName>
        <fullName evidence="3">Fibronectin type 3 domain-containing protein</fullName>
    </recommendedName>
</protein>
<evidence type="ECO:0008006" key="3">
    <source>
        <dbReference type="Google" id="ProtNLM"/>
    </source>
</evidence>
<dbReference type="EMBL" id="QGDT01000005">
    <property type="protein sequence ID" value="PWJ57930.1"/>
    <property type="molecule type" value="Genomic_DNA"/>
</dbReference>
<name>A0A316AMA7_9BACT</name>
<gene>
    <name evidence="1" type="ORF">CLV98_105110</name>
</gene>
<dbReference type="Proteomes" id="UP000245880">
    <property type="component" value="Unassembled WGS sequence"/>
</dbReference>
<dbReference type="InterPro" id="IPR013783">
    <property type="entry name" value="Ig-like_fold"/>
</dbReference>
<sequence length="815" mass="91604">MKHFSPKSFYLLMLVIFVFHKNGFSQIALLGDNAPFANKLDGDFNAVWASWRAAKQSPYWTTRVVKGNEPMGVHEGALFSMNELGVAESMRLSGTADYPEPRVGDVWNWSFGADLEYISKGTISLSLVFADHEQLLAEKVALHGSDKVIEHFSGTYTLTAQDVKMGFPFVRATFYSGEGIKVFLDYVNINVATPELPAPVLRGEASKEGVLLQWEDNLAATATSYAIYRSTSEREGYQKIGACAAQSFLDTTIVNGINYTYVLTKSARESSRSNKVNIRRLDRDAPAPPQDLAVQVYDTEIKLMWSKSVDKDVSHYAVYRTDARGGNAVEIAHHLKHNSYLDFTPEKGVENIYTVYAYDYSGNKSAASPSIKSKVKAVFGASFSDLILPMPIHKGLRSDVWGAPGVVPRDPDNGIEDKDWSYWGGRPVEDPDGQYHMLVTRWPANATKGHWEWPNSTVAHAVAKKPTGPYLVKDTLAYEAHQGYGHNPDIILLNDGTFMLYSLINWEPTLFTSKSMNGPWSRLGVITIDTLNLRDNPSLFYRYQRNLSGVHLDDGRFLFVTKAGAMMISQGVDPLGPYRVLTKALEGSWVIPEKYRNSNYEDPVIWKDDVQFHMIINAFLDYRAIYLRSPDGIHWKFNPGTAYTPNNTRYQDGTQTHWYKLERPHVLQDGLGRATHLSLAVIDVPKADDLARDNHSSKNIVIPLTVPKQIRLLTKEPINKKINIKLLIKSEKGFDAQNDIDLNSLRFGASEEVDFGNGMVMVKAKKRGKDLLVVFGKEGHGLTEKDFTGKLLGFTKEHQLILRYVKLMSNLKYEE</sequence>
<organism evidence="1 2">
    <name type="scientific">Dyadobacter jejuensis</name>
    <dbReference type="NCBI Taxonomy" id="1082580"/>
    <lineage>
        <taxon>Bacteria</taxon>
        <taxon>Pseudomonadati</taxon>
        <taxon>Bacteroidota</taxon>
        <taxon>Cytophagia</taxon>
        <taxon>Cytophagales</taxon>
        <taxon>Spirosomataceae</taxon>
        <taxon>Dyadobacter</taxon>
    </lineage>
</organism>
<comment type="caution">
    <text evidence="1">The sequence shown here is derived from an EMBL/GenBank/DDBJ whole genome shotgun (WGS) entry which is preliminary data.</text>
</comment>